<reference evidence="15" key="2">
    <citation type="journal article" date="2021" name="PeerJ">
        <title>Extensive microbial diversity within the chicken gut microbiome revealed by metagenomics and culture.</title>
        <authorList>
            <person name="Gilroy R."/>
            <person name="Ravi A."/>
            <person name="Getino M."/>
            <person name="Pursley I."/>
            <person name="Horton D.L."/>
            <person name="Alikhan N.F."/>
            <person name="Baker D."/>
            <person name="Gharbi K."/>
            <person name="Hall N."/>
            <person name="Watson M."/>
            <person name="Adriaenssens E.M."/>
            <person name="Foster-Nyarko E."/>
            <person name="Jarju S."/>
            <person name="Secka A."/>
            <person name="Antonio M."/>
            <person name="Oren A."/>
            <person name="Chaudhuri R.R."/>
            <person name="La Ragione R."/>
            <person name="Hildebrand F."/>
            <person name="Pallen M.J."/>
        </authorList>
    </citation>
    <scope>NUCLEOTIDE SEQUENCE</scope>
    <source>
        <strain evidence="15">1063</strain>
    </source>
</reference>
<reference evidence="15" key="1">
    <citation type="submission" date="2020-10" db="EMBL/GenBank/DDBJ databases">
        <authorList>
            <person name="Gilroy R."/>
        </authorList>
    </citation>
    <scope>NUCLEOTIDE SEQUENCE</scope>
    <source>
        <strain evidence="15">1063</strain>
    </source>
</reference>
<evidence type="ECO:0000256" key="3">
    <source>
        <dbReference type="ARBA" id="ARBA00011209"/>
    </source>
</evidence>
<keyword evidence="4 13" id="KW-0963">Cytoplasm</keyword>
<feature type="domain" description="Aminoacyl-transfer RNA synthetases class-II family profile" evidence="14">
    <location>
        <begin position="111"/>
        <end position="337"/>
    </location>
</feature>
<dbReference type="NCBIfam" id="TIGR00468">
    <property type="entry name" value="pheS"/>
    <property type="match status" value="1"/>
</dbReference>
<dbReference type="GO" id="GO:0000287">
    <property type="term" value="F:magnesium ion binding"/>
    <property type="evidence" value="ECO:0007669"/>
    <property type="project" value="UniProtKB-UniRule"/>
</dbReference>
<dbReference type="HAMAP" id="MF_00281">
    <property type="entry name" value="Phe_tRNA_synth_alpha1"/>
    <property type="match status" value="1"/>
</dbReference>
<dbReference type="Gene3D" id="3.30.930.10">
    <property type="entry name" value="Bira Bifunctional Protein, Domain 2"/>
    <property type="match status" value="1"/>
</dbReference>
<dbReference type="PROSITE" id="PS50862">
    <property type="entry name" value="AA_TRNA_LIGASE_II"/>
    <property type="match status" value="1"/>
</dbReference>
<dbReference type="GO" id="GO:0005524">
    <property type="term" value="F:ATP binding"/>
    <property type="evidence" value="ECO:0007669"/>
    <property type="project" value="UniProtKB-UniRule"/>
</dbReference>
<keyword evidence="9 13" id="KW-0460">Magnesium</keyword>
<dbReference type="FunFam" id="3.30.930.10:FF:000003">
    <property type="entry name" value="Phenylalanine--tRNA ligase alpha subunit"/>
    <property type="match status" value="1"/>
</dbReference>
<evidence type="ECO:0000259" key="14">
    <source>
        <dbReference type="PROSITE" id="PS50862"/>
    </source>
</evidence>
<dbReference type="GO" id="GO:0140096">
    <property type="term" value="F:catalytic activity, acting on a protein"/>
    <property type="evidence" value="ECO:0007669"/>
    <property type="project" value="UniProtKB-ARBA"/>
</dbReference>
<dbReference type="CDD" id="cd00496">
    <property type="entry name" value="PheRS_alpha_core"/>
    <property type="match status" value="1"/>
</dbReference>
<dbReference type="EC" id="6.1.1.20" evidence="13"/>
<dbReference type="AlphaFoldDB" id="A0A9D1HS27"/>
<evidence type="ECO:0000256" key="4">
    <source>
        <dbReference type="ARBA" id="ARBA00022490"/>
    </source>
</evidence>
<comment type="caution">
    <text evidence="15">The sequence shown here is derived from an EMBL/GenBank/DDBJ whole genome shotgun (WGS) entry which is preliminary data.</text>
</comment>
<dbReference type="GO" id="GO:0000049">
    <property type="term" value="F:tRNA binding"/>
    <property type="evidence" value="ECO:0007669"/>
    <property type="project" value="InterPro"/>
</dbReference>
<evidence type="ECO:0000313" key="16">
    <source>
        <dbReference type="Proteomes" id="UP000824088"/>
    </source>
</evidence>
<dbReference type="SUPFAM" id="SSF55681">
    <property type="entry name" value="Class II aaRS and biotin synthetases"/>
    <property type="match status" value="1"/>
</dbReference>
<keyword evidence="8 13" id="KW-0067">ATP-binding</keyword>
<feature type="binding site" evidence="13">
    <location>
        <position position="253"/>
    </location>
    <ligand>
        <name>Mg(2+)</name>
        <dbReference type="ChEBI" id="CHEBI:18420"/>
        <note>shared with beta subunit</note>
    </ligand>
</feature>
<comment type="subunit">
    <text evidence="3 13">Tetramer of two alpha and two beta subunits.</text>
</comment>
<dbReference type="InterPro" id="IPR010978">
    <property type="entry name" value="tRNA-bd_arm"/>
</dbReference>
<dbReference type="InterPro" id="IPR004529">
    <property type="entry name" value="Phe-tRNA-synth_IIc_asu"/>
</dbReference>
<dbReference type="GO" id="GO:0016740">
    <property type="term" value="F:transferase activity"/>
    <property type="evidence" value="ECO:0007669"/>
    <property type="project" value="UniProtKB-ARBA"/>
</dbReference>
<dbReference type="PANTHER" id="PTHR11538">
    <property type="entry name" value="PHENYLALANYL-TRNA SYNTHETASE"/>
    <property type="match status" value="1"/>
</dbReference>
<evidence type="ECO:0000256" key="10">
    <source>
        <dbReference type="ARBA" id="ARBA00022917"/>
    </source>
</evidence>
<dbReference type="SUPFAM" id="SSF46589">
    <property type="entry name" value="tRNA-binding arm"/>
    <property type="match status" value="1"/>
</dbReference>
<comment type="similarity">
    <text evidence="2 13">Belongs to the class-II aminoacyl-tRNA synthetase family. Phe-tRNA synthetase alpha subunit type 1 subfamily.</text>
</comment>
<keyword evidence="11 13" id="KW-0030">Aminoacyl-tRNA synthetase</keyword>
<dbReference type="InterPro" id="IPR002319">
    <property type="entry name" value="Phenylalanyl-tRNA_Synthase"/>
</dbReference>
<evidence type="ECO:0000256" key="5">
    <source>
        <dbReference type="ARBA" id="ARBA00022598"/>
    </source>
</evidence>
<dbReference type="InterPro" id="IPR006195">
    <property type="entry name" value="aa-tRNA-synth_II"/>
</dbReference>
<keyword evidence="10 13" id="KW-0648">Protein biosynthesis</keyword>
<evidence type="ECO:0000313" key="15">
    <source>
        <dbReference type="EMBL" id="HIU21461.1"/>
    </source>
</evidence>
<dbReference type="PANTHER" id="PTHR11538:SF41">
    <property type="entry name" value="PHENYLALANINE--TRNA LIGASE, MITOCHONDRIAL"/>
    <property type="match status" value="1"/>
</dbReference>
<dbReference type="Pfam" id="PF01409">
    <property type="entry name" value="tRNA-synt_2d"/>
    <property type="match status" value="1"/>
</dbReference>
<protein>
    <recommendedName>
        <fullName evidence="13">Phenylalanine--tRNA ligase alpha subunit</fullName>
        <ecNumber evidence="13">6.1.1.20</ecNumber>
    </recommendedName>
    <alternativeName>
        <fullName evidence="13">Phenylalanyl-tRNA synthetase alpha subunit</fullName>
        <shortName evidence="13">PheRS</shortName>
    </alternativeName>
</protein>
<keyword evidence="6 13" id="KW-0479">Metal-binding</keyword>
<evidence type="ECO:0000256" key="13">
    <source>
        <dbReference type="HAMAP-Rule" id="MF_00281"/>
    </source>
</evidence>
<dbReference type="GO" id="GO:0006432">
    <property type="term" value="P:phenylalanyl-tRNA aminoacylation"/>
    <property type="evidence" value="ECO:0007669"/>
    <property type="project" value="UniProtKB-UniRule"/>
</dbReference>
<gene>
    <name evidence="13 15" type="primary">pheS</name>
    <name evidence="15" type="ORF">IAD51_04430</name>
</gene>
<dbReference type="Pfam" id="PF02912">
    <property type="entry name" value="Phe_tRNA-synt_N"/>
    <property type="match status" value="1"/>
</dbReference>
<keyword evidence="5 13" id="KW-0436">Ligase</keyword>
<accession>A0A9D1HS27</accession>
<comment type="cofactor">
    <cofactor evidence="13">
        <name>Mg(2+)</name>
        <dbReference type="ChEBI" id="CHEBI:18420"/>
    </cofactor>
    <text evidence="13">Binds 2 magnesium ions per tetramer.</text>
</comment>
<dbReference type="InterPro" id="IPR022911">
    <property type="entry name" value="Phe_tRNA_ligase_alpha1_bac"/>
</dbReference>
<proteinExistence type="inferred from homology"/>
<evidence type="ECO:0000256" key="6">
    <source>
        <dbReference type="ARBA" id="ARBA00022723"/>
    </source>
</evidence>
<dbReference type="EMBL" id="DVMN01000079">
    <property type="protein sequence ID" value="HIU21461.1"/>
    <property type="molecule type" value="Genomic_DNA"/>
</dbReference>
<evidence type="ECO:0000256" key="9">
    <source>
        <dbReference type="ARBA" id="ARBA00022842"/>
    </source>
</evidence>
<evidence type="ECO:0000256" key="11">
    <source>
        <dbReference type="ARBA" id="ARBA00023146"/>
    </source>
</evidence>
<comment type="catalytic activity">
    <reaction evidence="12 13">
        <text>tRNA(Phe) + L-phenylalanine + ATP = L-phenylalanyl-tRNA(Phe) + AMP + diphosphate + H(+)</text>
        <dbReference type="Rhea" id="RHEA:19413"/>
        <dbReference type="Rhea" id="RHEA-COMP:9668"/>
        <dbReference type="Rhea" id="RHEA-COMP:9699"/>
        <dbReference type="ChEBI" id="CHEBI:15378"/>
        <dbReference type="ChEBI" id="CHEBI:30616"/>
        <dbReference type="ChEBI" id="CHEBI:33019"/>
        <dbReference type="ChEBI" id="CHEBI:58095"/>
        <dbReference type="ChEBI" id="CHEBI:78442"/>
        <dbReference type="ChEBI" id="CHEBI:78531"/>
        <dbReference type="ChEBI" id="CHEBI:456215"/>
        <dbReference type="EC" id="6.1.1.20"/>
    </reaction>
</comment>
<evidence type="ECO:0000256" key="2">
    <source>
        <dbReference type="ARBA" id="ARBA00010207"/>
    </source>
</evidence>
<organism evidence="15 16">
    <name type="scientific">Candidatus Limadaptatus stercorigallinarum</name>
    <dbReference type="NCBI Taxonomy" id="2840845"/>
    <lineage>
        <taxon>Bacteria</taxon>
        <taxon>Bacillati</taxon>
        <taxon>Bacillota</taxon>
        <taxon>Clostridia</taxon>
        <taxon>Eubacteriales</taxon>
        <taxon>Candidatus Limadaptatus</taxon>
    </lineage>
</organism>
<sequence>MKAQIDSIRDAALAAVEAASTSAELNDVRVRFLGKSGEMTSLMKGLGALSKEERPEMGKILNIARGEIESALERKTAEVTEREKAARLAAEAVDVTLPAKRRERGTLHPVTRVREDIVKVFLGMGFEVAEGPEIESDLYNFQLLNVPKDHPARDMQDTFYVNDSFVLRTHTSPMQARMMTTRKPPIRVVIPGKVYRSDDDASHSPIFHQIEGLAVDKHITMGDLEGCLLAFAQQMFSKDTQIRLRPSYFPFTEPSVEVDVTCAICGGKGCRVCKGTGWVEILGAGVVNPAVLEMCGIDSKEYSGFAFGLGLERIAMIKYGIPNIKLFYENDVRFLKQFNGEVEK</sequence>
<dbReference type="GO" id="GO:0004826">
    <property type="term" value="F:phenylalanine-tRNA ligase activity"/>
    <property type="evidence" value="ECO:0007669"/>
    <property type="project" value="UniProtKB-UniRule"/>
</dbReference>
<evidence type="ECO:0000256" key="1">
    <source>
        <dbReference type="ARBA" id="ARBA00004496"/>
    </source>
</evidence>
<dbReference type="GO" id="GO:0005737">
    <property type="term" value="C:cytoplasm"/>
    <property type="evidence" value="ECO:0007669"/>
    <property type="project" value="UniProtKB-SubCell"/>
</dbReference>
<evidence type="ECO:0000256" key="12">
    <source>
        <dbReference type="ARBA" id="ARBA00049255"/>
    </source>
</evidence>
<name>A0A9D1HS27_9FIRM</name>
<dbReference type="InterPro" id="IPR045864">
    <property type="entry name" value="aa-tRNA-synth_II/BPL/LPL"/>
</dbReference>
<comment type="subcellular location">
    <subcellularLocation>
        <location evidence="1 13">Cytoplasm</location>
    </subcellularLocation>
</comment>
<evidence type="ECO:0000256" key="8">
    <source>
        <dbReference type="ARBA" id="ARBA00022840"/>
    </source>
</evidence>
<keyword evidence="7 13" id="KW-0547">Nucleotide-binding</keyword>
<dbReference type="Proteomes" id="UP000824088">
    <property type="component" value="Unassembled WGS sequence"/>
</dbReference>
<evidence type="ECO:0000256" key="7">
    <source>
        <dbReference type="ARBA" id="ARBA00022741"/>
    </source>
</evidence>
<dbReference type="InterPro" id="IPR004188">
    <property type="entry name" value="Phe-tRNA_ligase_II_N"/>
</dbReference>